<dbReference type="SUPFAM" id="SSF55073">
    <property type="entry name" value="Nucleotide cyclase"/>
    <property type="match status" value="1"/>
</dbReference>
<dbReference type="FunFam" id="3.30.70.1230:FF:000004">
    <property type="entry name" value="Guanylate cyclase"/>
    <property type="match status" value="1"/>
</dbReference>
<evidence type="ECO:0000259" key="15">
    <source>
        <dbReference type="PROSITE" id="PS50011"/>
    </source>
</evidence>
<keyword evidence="11 13" id="KW-0456">Lyase</keyword>
<protein>
    <recommendedName>
        <fullName evidence="2 14">Guanylate cyclase</fullName>
        <ecNumber evidence="2 14">4.6.1.2</ecNumber>
    </recommendedName>
</protein>
<dbReference type="InterPro" id="IPR018297">
    <property type="entry name" value="A/G_cyclase_CS"/>
</dbReference>
<dbReference type="AlphaFoldDB" id="R7VAY3"/>
<keyword evidence="10" id="KW-0325">Glycoprotein</keyword>
<dbReference type="OrthoDB" id="1890790at2759"/>
<evidence type="ECO:0000256" key="8">
    <source>
        <dbReference type="ARBA" id="ARBA00023136"/>
    </source>
</evidence>
<evidence type="ECO:0000256" key="2">
    <source>
        <dbReference type="ARBA" id="ARBA00012202"/>
    </source>
</evidence>
<dbReference type="GO" id="GO:0004383">
    <property type="term" value="F:guanylate cyclase activity"/>
    <property type="evidence" value="ECO:0007669"/>
    <property type="project" value="UniProtKB-EC"/>
</dbReference>
<evidence type="ECO:0000256" key="4">
    <source>
        <dbReference type="ARBA" id="ARBA00022729"/>
    </source>
</evidence>
<keyword evidence="7" id="KW-0342">GTP-binding</keyword>
<accession>R7VAY3</accession>
<dbReference type="InterPro" id="IPR000719">
    <property type="entry name" value="Prot_kinase_dom"/>
</dbReference>
<dbReference type="InterPro" id="IPR011645">
    <property type="entry name" value="HNOB_dom_associated"/>
</dbReference>
<dbReference type="Proteomes" id="UP000014760">
    <property type="component" value="Unassembled WGS sequence"/>
</dbReference>
<comment type="catalytic activity">
    <reaction evidence="14">
        <text>GTP = 3',5'-cyclic GMP + diphosphate</text>
        <dbReference type="Rhea" id="RHEA:13665"/>
        <dbReference type="ChEBI" id="CHEBI:33019"/>
        <dbReference type="ChEBI" id="CHEBI:37565"/>
        <dbReference type="ChEBI" id="CHEBI:57746"/>
        <dbReference type="EC" id="4.6.1.2"/>
    </reaction>
</comment>
<evidence type="ECO:0000256" key="9">
    <source>
        <dbReference type="ARBA" id="ARBA00023170"/>
    </source>
</evidence>
<evidence type="ECO:0000256" key="12">
    <source>
        <dbReference type="ARBA" id="ARBA00023293"/>
    </source>
</evidence>
<dbReference type="EMBL" id="KB293615">
    <property type="protein sequence ID" value="ELU15764.1"/>
    <property type="molecule type" value="Genomic_DNA"/>
</dbReference>
<dbReference type="InterPro" id="IPR011009">
    <property type="entry name" value="Kinase-like_dom_sf"/>
</dbReference>
<evidence type="ECO:0000313" key="19">
    <source>
        <dbReference type="Proteomes" id="UP000014760"/>
    </source>
</evidence>
<dbReference type="GO" id="GO:0007168">
    <property type="term" value="P:receptor guanylyl cyclase signaling pathway"/>
    <property type="evidence" value="ECO:0007669"/>
    <property type="project" value="TreeGrafter"/>
</dbReference>
<dbReference type="InterPro" id="IPR001054">
    <property type="entry name" value="A/G_cyclase"/>
</dbReference>
<dbReference type="GO" id="GO:0035556">
    <property type="term" value="P:intracellular signal transduction"/>
    <property type="evidence" value="ECO:0007669"/>
    <property type="project" value="InterPro"/>
</dbReference>
<dbReference type="GO" id="GO:0001653">
    <property type="term" value="F:peptide receptor activity"/>
    <property type="evidence" value="ECO:0007669"/>
    <property type="project" value="TreeGrafter"/>
</dbReference>
<gene>
    <name evidence="17" type="ORF">CAPTEDRAFT_103534</name>
</gene>
<dbReference type="InterPro" id="IPR029787">
    <property type="entry name" value="Nucleotide_cyclase"/>
</dbReference>
<dbReference type="OMA" id="SFHIRHR"/>
<name>R7VAY3_CAPTE</name>
<dbReference type="Gene3D" id="1.10.510.10">
    <property type="entry name" value="Transferase(Phosphotransferase) domain 1"/>
    <property type="match status" value="1"/>
</dbReference>
<dbReference type="SMART" id="SM00044">
    <property type="entry name" value="CYCc"/>
    <property type="match status" value="1"/>
</dbReference>
<reference evidence="18" key="3">
    <citation type="submission" date="2015-06" db="UniProtKB">
        <authorList>
            <consortium name="EnsemblMetazoa"/>
        </authorList>
    </citation>
    <scope>IDENTIFICATION</scope>
</reference>
<feature type="domain" description="Guanylate cyclase" evidence="16">
    <location>
        <begin position="355"/>
        <end position="485"/>
    </location>
</feature>
<keyword evidence="9" id="KW-0675">Receptor</keyword>
<dbReference type="HOGENOM" id="CLU_001072_11_2_1"/>
<keyword evidence="8" id="KW-0472">Membrane</keyword>
<dbReference type="EC" id="4.6.1.2" evidence="2 14"/>
<dbReference type="EnsemblMetazoa" id="CapteT103534">
    <property type="protein sequence ID" value="CapteP103534"/>
    <property type="gene ID" value="CapteG103534"/>
</dbReference>
<dbReference type="SUPFAM" id="SSF56112">
    <property type="entry name" value="Protein kinase-like (PK-like)"/>
    <property type="match status" value="1"/>
</dbReference>
<sequence>MQSTLSIGANSNALGGLTDEQVFTLVATYRDRLVAVKKASRQIIPLTRPTLVHLKKLAEISHENINPFIGACINPPRTCILTNYCSRGSLQDILENDDIKLDRSFKISLIMDLANGLNFIHSSFLICHGHLKSTNCLVDSRWVLKISSYGVGIFRDVAAHDDKLGEYEVYRRKLWTAPEILRLEGSAIYPENGTQKGDIYSFGIILQEILCRALPFFIGMNELTPTDVIDNLKEIRTTPFRPDLPLSSRQSDVALVDLITSCWDEHPEARPSASAIKQAVLKVNHGKKINILDNMVQLLEKYASNLEEIVESRTRELVVEKKKTDSLLYQMLPESVAEQLKMGKKVEAEIFEGVTIYFSDIVGFTSLSSDSSPMQIVNLLNDLYTLFDDTIEKYDVYKVETIGDAYMVVSGVPKKNENRHVAEIASMALDLLSKVKEFKVRHRPDHHLCLRIGLHTGPCAAGVVGLTMPRYCLFGDTVNIASRMESNGQPHKIHLSSETREALSGFKGYVIEMRGQIEIKGMGPVVTYWLLDGQVVE</sequence>
<dbReference type="Gene3D" id="3.30.200.20">
    <property type="entry name" value="Phosphorylase Kinase, domain 1"/>
    <property type="match status" value="1"/>
</dbReference>
<dbReference type="Pfam" id="PF00211">
    <property type="entry name" value="Guanylate_cyc"/>
    <property type="match status" value="1"/>
</dbReference>
<evidence type="ECO:0000313" key="17">
    <source>
        <dbReference type="EMBL" id="ELU15764.1"/>
    </source>
</evidence>
<evidence type="ECO:0000313" key="18">
    <source>
        <dbReference type="EnsemblMetazoa" id="CapteP103534"/>
    </source>
</evidence>
<evidence type="ECO:0000256" key="14">
    <source>
        <dbReference type="RuleBase" id="RU003431"/>
    </source>
</evidence>
<dbReference type="PROSITE" id="PS50125">
    <property type="entry name" value="GUANYLATE_CYCLASE_2"/>
    <property type="match status" value="1"/>
</dbReference>
<keyword evidence="5" id="KW-0547">Nucleotide-binding</keyword>
<evidence type="ECO:0000256" key="13">
    <source>
        <dbReference type="RuleBase" id="RU000405"/>
    </source>
</evidence>
<comment type="subcellular location">
    <subcellularLocation>
        <location evidence="1">Membrane</location>
        <topology evidence="1">Single-pass type I membrane protein</topology>
    </subcellularLocation>
</comment>
<evidence type="ECO:0000256" key="5">
    <source>
        <dbReference type="ARBA" id="ARBA00022741"/>
    </source>
</evidence>
<dbReference type="STRING" id="283909.R7VAY3"/>
<dbReference type="Pfam" id="PF07714">
    <property type="entry name" value="PK_Tyr_Ser-Thr"/>
    <property type="match status" value="1"/>
</dbReference>
<evidence type="ECO:0000256" key="7">
    <source>
        <dbReference type="ARBA" id="ARBA00023134"/>
    </source>
</evidence>
<proteinExistence type="inferred from homology"/>
<dbReference type="Gene3D" id="3.30.70.1230">
    <property type="entry name" value="Nucleotide cyclase"/>
    <property type="match status" value="1"/>
</dbReference>
<organism evidence="17">
    <name type="scientific">Capitella teleta</name>
    <name type="common">Polychaete worm</name>
    <dbReference type="NCBI Taxonomy" id="283909"/>
    <lineage>
        <taxon>Eukaryota</taxon>
        <taxon>Metazoa</taxon>
        <taxon>Spiralia</taxon>
        <taxon>Lophotrochozoa</taxon>
        <taxon>Annelida</taxon>
        <taxon>Polychaeta</taxon>
        <taxon>Sedentaria</taxon>
        <taxon>Scolecida</taxon>
        <taxon>Capitellidae</taxon>
        <taxon>Capitella</taxon>
    </lineage>
</organism>
<dbReference type="PANTHER" id="PTHR11920">
    <property type="entry name" value="GUANYLYL CYCLASE"/>
    <property type="match status" value="1"/>
</dbReference>
<evidence type="ECO:0000259" key="16">
    <source>
        <dbReference type="PROSITE" id="PS50125"/>
    </source>
</evidence>
<keyword evidence="19" id="KW-1185">Reference proteome</keyword>
<comment type="similarity">
    <text evidence="13">Belongs to the adenylyl cyclase class-4/guanylyl cyclase family.</text>
</comment>
<dbReference type="PANTHER" id="PTHR11920:SF502">
    <property type="entry name" value="GUANYLATE CYCLASE"/>
    <property type="match status" value="1"/>
</dbReference>
<keyword evidence="4" id="KW-0732">Signal</keyword>
<dbReference type="Pfam" id="PF07701">
    <property type="entry name" value="HNOBA"/>
    <property type="match status" value="1"/>
</dbReference>
<dbReference type="GO" id="GO:0004016">
    <property type="term" value="F:adenylate cyclase activity"/>
    <property type="evidence" value="ECO:0007669"/>
    <property type="project" value="TreeGrafter"/>
</dbReference>
<evidence type="ECO:0000256" key="11">
    <source>
        <dbReference type="ARBA" id="ARBA00023239"/>
    </source>
</evidence>
<dbReference type="CDD" id="cd07302">
    <property type="entry name" value="CHD"/>
    <property type="match status" value="1"/>
</dbReference>
<evidence type="ECO:0000256" key="10">
    <source>
        <dbReference type="ARBA" id="ARBA00023180"/>
    </source>
</evidence>
<dbReference type="GO" id="GO:0005525">
    <property type="term" value="F:GTP binding"/>
    <property type="evidence" value="ECO:0007669"/>
    <property type="project" value="UniProtKB-KW"/>
</dbReference>
<dbReference type="InterPro" id="IPR001245">
    <property type="entry name" value="Ser-Thr/Tyr_kinase_cat_dom"/>
</dbReference>
<keyword evidence="3" id="KW-0812">Transmembrane</keyword>
<keyword evidence="6" id="KW-1133">Transmembrane helix</keyword>
<dbReference type="Gene3D" id="6.10.250.780">
    <property type="match status" value="1"/>
</dbReference>
<dbReference type="GO" id="GO:0005524">
    <property type="term" value="F:ATP binding"/>
    <property type="evidence" value="ECO:0007669"/>
    <property type="project" value="InterPro"/>
</dbReference>
<reference evidence="19" key="1">
    <citation type="submission" date="2012-12" db="EMBL/GenBank/DDBJ databases">
        <authorList>
            <person name="Hellsten U."/>
            <person name="Grimwood J."/>
            <person name="Chapman J.A."/>
            <person name="Shapiro H."/>
            <person name="Aerts A."/>
            <person name="Otillar R.P."/>
            <person name="Terry A.Y."/>
            <person name="Boore J.L."/>
            <person name="Simakov O."/>
            <person name="Marletaz F."/>
            <person name="Cho S.-J."/>
            <person name="Edsinger-Gonzales E."/>
            <person name="Havlak P."/>
            <person name="Kuo D.-H."/>
            <person name="Larsson T."/>
            <person name="Lv J."/>
            <person name="Arendt D."/>
            <person name="Savage R."/>
            <person name="Osoegawa K."/>
            <person name="de Jong P."/>
            <person name="Lindberg D.R."/>
            <person name="Seaver E.C."/>
            <person name="Weisblat D.A."/>
            <person name="Putnam N.H."/>
            <person name="Grigoriev I.V."/>
            <person name="Rokhsar D.S."/>
        </authorList>
    </citation>
    <scope>NUCLEOTIDE SEQUENCE</scope>
    <source>
        <strain evidence="19">I ESC-2004</strain>
    </source>
</reference>
<dbReference type="EMBL" id="AMQN01017875">
    <property type="status" value="NOT_ANNOTATED_CDS"/>
    <property type="molecule type" value="Genomic_DNA"/>
</dbReference>
<dbReference type="InterPro" id="IPR050401">
    <property type="entry name" value="Cyclic_nucleotide_synthase"/>
</dbReference>
<dbReference type="PROSITE" id="PS50011">
    <property type="entry name" value="PROTEIN_KINASE_DOM"/>
    <property type="match status" value="1"/>
</dbReference>
<dbReference type="GO" id="GO:0004672">
    <property type="term" value="F:protein kinase activity"/>
    <property type="evidence" value="ECO:0007669"/>
    <property type="project" value="InterPro"/>
</dbReference>
<evidence type="ECO:0000256" key="1">
    <source>
        <dbReference type="ARBA" id="ARBA00004479"/>
    </source>
</evidence>
<evidence type="ECO:0000256" key="3">
    <source>
        <dbReference type="ARBA" id="ARBA00022692"/>
    </source>
</evidence>
<dbReference type="GO" id="GO:0005886">
    <property type="term" value="C:plasma membrane"/>
    <property type="evidence" value="ECO:0007669"/>
    <property type="project" value="TreeGrafter"/>
</dbReference>
<reference evidence="17 19" key="2">
    <citation type="journal article" date="2013" name="Nature">
        <title>Insights into bilaterian evolution from three spiralian genomes.</title>
        <authorList>
            <person name="Simakov O."/>
            <person name="Marletaz F."/>
            <person name="Cho S.J."/>
            <person name="Edsinger-Gonzales E."/>
            <person name="Havlak P."/>
            <person name="Hellsten U."/>
            <person name="Kuo D.H."/>
            <person name="Larsson T."/>
            <person name="Lv J."/>
            <person name="Arendt D."/>
            <person name="Savage R."/>
            <person name="Osoegawa K."/>
            <person name="de Jong P."/>
            <person name="Grimwood J."/>
            <person name="Chapman J.A."/>
            <person name="Shapiro H."/>
            <person name="Aerts A."/>
            <person name="Otillar R.P."/>
            <person name="Terry A.Y."/>
            <person name="Boore J.L."/>
            <person name="Grigoriev I.V."/>
            <person name="Lindberg D.R."/>
            <person name="Seaver E.C."/>
            <person name="Weisblat D.A."/>
            <person name="Putnam N.H."/>
            <person name="Rokhsar D.S."/>
        </authorList>
    </citation>
    <scope>NUCLEOTIDE SEQUENCE</scope>
    <source>
        <strain evidence="17 19">I ESC-2004</strain>
    </source>
</reference>
<feature type="domain" description="Protein kinase" evidence="15">
    <location>
        <begin position="1"/>
        <end position="281"/>
    </location>
</feature>
<dbReference type="PROSITE" id="PS00452">
    <property type="entry name" value="GUANYLATE_CYCLASE_1"/>
    <property type="match status" value="1"/>
</dbReference>
<evidence type="ECO:0000256" key="6">
    <source>
        <dbReference type="ARBA" id="ARBA00022989"/>
    </source>
</evidence>
<keyword evidence="12 14" id="KW-0141">cGMP biosynthesis</keyword>